<dbReference type="Pfam" id="PF01973">
    <property type="entry name" value="MptE-like"/>
    <property type="match status" value="1"/>
</dbReference>
<evidence type="ECO:0000313" key="3">
    <source>
        <dbReference type="Proteomes" id="UP000623269"/>
    </source>
</evidence>
<sequence length="569" mass="65427">MNNDINKIFSLNKEILQLSDKTITHLRLQNFREAFKFCNKTIDTLSAVMESIFVNAAYFNDEVVIVDESWIESMLCNLLNAQEMKDYVLLADLLEQQLNPFLFSLQEKIITKEELLFDSKQYENNIKLISKKNFLLGKLLKQINPVQILETDYAIEYTSCGNMTLALYEHGNKYYLHSNGHVYHEAGLLAKEWFSPDIFEYNVYGLGLGYHIMELMEINESLIINVYESDLNVISLACAFSDIEKLLTADRIHIIYDPDFKEMISSINSQNKEMKLIFHYPSLRNIKNSKIRDEMEDYFISYSSIKNQLHKLNSNFNINWKHQHEYVDNLRDQFKGKDLYIIAAGPSLDKNYLELKKIKENSVILATGTVFKMLLKAGIKPDYIIMIDANHTVYPQIQGIEDSEIPLLYLSTVYYKVPECYKGKKYFICQEGFHKAEEYAKNRGYTLFQTGGSVSTTALDLGISFGCKRIICVGLDLAFTNNFGHAAGASIVQETASNEYLRMVEDINGNMVGTIKNLDIYRKWIEKRIEGIHDIEFIDATEGGAKIKGMKIMKLVDCIGYASKEKIIG</sequence>
<comment type="caution">
    <text evidence="2">The sequence shown here is derived from an EMBL/GenBank/DDBJ whole genome shotgun (WGS) entry which is preliminary data.</text>
</comment>
<evidence type="ECO:0000313" key="2">
    <source>
        <dbReference type="EMBL" id="MBH1942482.1"/>
    </source>
</evidence>
<dbReference type="PANTHER" id="PTHR41786">
    <property type="entry name" value="MOTILITY ACCESSORY FACTOR MAF"/>
    <property type="match status" value="1"/>
</dbReference>
<proteinExistence type="predicted"/>
<reference evidence="2" key="1">
    <citation type="submission" date="2020-12" db="EMBL/GenBank/DDBJ databases">
        <title>M. sibirica DSM 26468T genome.</title>
        <authorList>
            <person name="Thieme N."/>
            <person name="Rettenmaier R."/>
            <person name="Zverlov V."/>
            <person name="Liebl W."/>
        </authorList>
    </citation>
    <scope>NUCLEOTIDE SEQUENCE</scope>
    <source>
        <strain evidence="2">DSM 26468</strain>
    </source>
</reference>
<gene>
    <name evidence="2" type="ORF">I5677_16390</name>
</gene>
<protein>
    <submittedName>
        <fullName evidence="2">Motility associated factor glycosyltransferase family protein</fullName>
    </submittedName>
</protein>
<dbReference type="AlphaFoldDB" id="A0A8J7H5B9"/>
<keyword evidence="3" id="KW-1185">Reference proteome</keyword>
<organism evidence="2 3">
    <name type="scientific">Mobilitalea sibirica</name>
    <dbReference type="NCBI Taxonomy" id="1462919"/>
    <lineage>
        <taxon>Bacteria</taxon>
        <taxon>Bacillati</taxon>
        <taxon>Bacillota</taxon>
        <taxon>Clostridia</taxon>
        <taxon>Lachnospirales</taxon>
        <taxon>Lachnospiraceae</taxon>
        <taxon>Mobilitalea</taxon>
    </lineage>
</organism>
<dbReference type="InterPro" id="IPR002826">
    <property type="entry name" value="MptE-like"/>
</dbReference>
<dbReference type="Proteomes" id="UP000623269">
    <property type="component" value="Unassembled WGS sequence"/>
</dbReference>
<evidence type="ECO:0000259" key="1">
    <source>
        <dbReference type="Pfam" id="PF01973"/>
    </source>
</evidence>
<dbReference type="EMBL" id="JAEAGR010000023">
    <property type="protein sequence ID" value="MBH1942482.1"/>
    <property type="molecule type" value="Genomic_DNA"/>
</dbReference>
<accession>A0A8J7H5B9</accession>
<dbReference type="PANTHER" id="PTHR41786:SF1">
    <property type="entry name" value="6-HYDROXYMETHYLPTERIN DIPHOSPHOKINASE MPTE-LIKE DOMAIN-CONTAINING PROTEIN"/>
    <property type="match status" value="1"/>
</dbReference>
<feature type="domain" description="6-hydroxymethylpterin diphosphokinase MptE-like" evidence="1">
    <location>
        <begin position="319"/>
        <end position="481"/>
    </location>
</feature>
<dbReference type="RefSeq" id="WP_197662736.1">
    <property type="nucleotide sequence ID" value="NZ_JAEAGR010000023.1"/>
</dbReference>
<name>A0A8J7H5B9_9FIRM</name>